<accession>A0A096ANX6</accession>
<evidence type="ECO:0000313" key="2">
    <source>
        <dbReference type="Proteomes" id="UP000029538"/>
    </source>
</evidence>
<proteinExistence type="predicted"/>
<evidence type="ECO:0000313" key="1">
    <source>
        <dbReference type="EMBL" id="KGF48401.1"/>
    </source>
</evidence>
<organism evidence="1 2">
    <name type="scientific">Prevotella disiens DNF00882</name>
    <dbReference type="NCBI Taxonomy" id="1401075"/>
    <lineage>
        <taxon>Bacteria</taxon>
        <taxon>Pseudomonadati</taxon>
        <taxon>Bacteroidota</taxon>
        <taxon>Bacteroidia</taxon>
        <taxon>Bacteroidales</taxon>
        <taxon>Prevotellaceae</taxon>
        <taxon>Prevotella</taxon>
    </lineage>
</organism>
<dbReference type="EMBL" id="JRNR01000099">
    <property type="protein sequence ID" value="KGF48401.1"/>
    <property type="molecule type" value="Genomic_DNA"/>
</dbReference>
<reference evidence="1 2" key="1">
    <citation type="submission" date="2014-07" db="EMBL/GenBank/DDBJ databases">
        <authorList>
            <person name="McCorrison J."/>
            <person name="Sanka R."/>
            <person name="Torralba M."/>
            <person name="Gillis M."/>
            <person name="Haft D.H."/>
            <person name="Methe B."/>
            <person name="Sutton G."/>
            <person name="Nelson K.E."/>
        </authorList>
    </citation>
    <scope>NUCLEOTIDE SEQUENCE [LARGE SCALE GENOMIC DNA]</scope>
    <source>
        <strain evidence="1 2">DNF00882</strain>
    </source>
</reference>
<dbReference type="AlphaFoldDB" id="A0A096ANX6"/>
<dbReference type="Proteomes" id="UP000029538">
    <property type="component" value="Unassembled WGS sequence"/>
</dbReference>
<protein>
    <submittedName>
        <fullName evidence="1">Uncharacterized protein</fullName>
    </submittedName>
</protein>
<sequence length="95" mass="10860">MFIKQINNVMNKFSNLVQDSINEEELAKVFGGNGDKSETFAHACDSSACYSCKIFDECKNSCYINILKVYGDEKWDYPDPRCSKAPRNISKKIYV</sequence>
<gene>
    <name evidence="1" type="ORF">HMPREF0654_09455</name>
</gene>
<comment type="caution">
    <text evidence="1">The sequence shown here is derived from an EMBL/GenBank/DDBJ whole genome shotgun (WGS) entry which is preliminary data.</text>
</comment>
<name>A0A096ANX6_9BACT</name>